<evidence type="ECO:0000256" key="4">
    <source>
        <dbReference type="RuleBase" id="RU004046"/>
    </source>
</evidence>
<dbReference type="SUPFAM" id="SSF53067">
    <property type="entry name" value="Actin-like ATPase domain"/>
    <property type="match status" value="1"/>
</dbReference>
<keyword evidence="3" id="KW-0963">Cytoplasm</keyword>
<keyword evidence="1 3" id="KW-0808">Transferase</keyword>
<comment type="similarity">
    <text evidence="3 4">Belongs to the bacterial glucokinase family.</text>
</comment>
<comment type="catalytic activity">
    <reaction evidence="3">
        <text>D-glucose + ATP = D-glucose 6-phosphate + ADP + H(+)</text>
        <dbReference type="Rhea" id="RHEA:17825"/>
        <dbReference type="ChEBI" id="CHEBI:4167"/>
        <dbReference type="ChEBI" id="CHEBI:15378"/>
        <dbReference type="ChEBI" id="CHEBI:30616"/>
        <dbReference type="ChEBI" id="CHEBI:61548"/>
        <dbReference type="ChEBI" id="CHEBI:456216"/>
        <dbReference type="EC" id="2.7.1.2"/>
    </reaction>
</comment>
<evidence type="ECO:0000256" key="3">
    <source>
        <dbReference type="HAMAP-Rule" id="MF_00524"/>
    </source>
</evidence>
<keyword evidence="2 3" id="KW-0418">Kinase</keyword>
<dbReference type="Proteomes" id="UP001064933">
    <property type="component" value="Chromosome"/>
</dbReference>
<dbReference type="GO" id="GO:0004340">
    <property type="term" value="F:glucokinase activity"/>
    <property type="evidence" value="ECO:0007669"/>
    <property type="project" value="UniProtKB-EC"/>
</dbReference>
<dbReference type="EC" id="2.7.1.2" evidence="3"/>
<name>A0ABY6AY14_9BURK</name>
<dbReference type="RefSeq" id="WP_261757848.1">
    <property type="nucleotide sequence ID" value="NZ_CP104562.2"/>
</dbReference>
<dbReference type="InterPro" id="IPR050201">
    <property type="entry name" value="Bacterial_glucokinase"/>
</dbReference>
<dbReference type="PANTHER" id="PTHR47690">
    <property type="entry name" value="GLUCOKINASE"/>
    <property type="match status" value="1"/>
</dbReference>
<sequence length="336" mass="35148">MSPSESTTRSRGSSARLLADVGGTHVRFASQCTAEGPLEHLARYACRDFDSLADAIFYHLHREGLARPHSCAIGIATAITGDHVRMTNHHWSFSTKALQSALGAERLLVLNDSTALALSLPALDAQALRQVGGGQAVAGAPMGLVSPGTGLGVSGLLPTLDGERWAAVGGEGGHVTLTSYEPEEQAVLDRLQRRFGHVSAERAVSGPGLENLYQALAEIRGLVLAPGEGRDAPAITTAALSGETFSSEVLRMFCGLLGDVAGNVALTLGARGGLYIGGGIVPRLGRWLDESPFRARFESKGRFTAFLRAIPTLVVQQADQAALLGAGRALDRSVGH</sequence>
<proteinExistence type="inferred from homology"/>
<dbReference type="Gene3D" id="3.40.367.20">
    <property type="match status" value="1"/>
</dbReference>
<evidence type="ECO:0000313" key="6">
    <source>
        <dbReference type="Proteomes" id="UP001064933"/>
    </source>
</evidence>
<dbReference type="NCBIfam" id="TIGR00749">
    <property type="entry name" value="glk"/>
    <property type="match status" value="1"/>
</dbReference>
<keyword evidence="3" id="KW-0547">Nucleotide-binding</keyword>
<comment type="subcellular location">
    <subcellularLocation>
        <location evidence="3">Cytoplasm</location>
    </subcellularLocation>
</comment>
<feature type="binding site" evidence="3">
    <location>
        <begin position="19"/>
        <end position="24"/>
    </location>
    <ligand>
        <name>ATP</name>
        <dbReference type="ChEBI" id="CHEBI:30616"/>
    </ligand>
</feature>
<gene>
    <name evidence="3 5" type="primary">glk</name>
    <name evidence="5" type="ORF">N4261_24495</name>
</gene>
<keyword evidence="3" id="KW-0324">Glycolysis</keyword>
<dbReference type="Gene3D" id="3.30.420.40">
    <property type="match status" value="1"/>
</dbReference>
<keyword evidence="3" id="KW-0067">ATP-binding</keyword>
<evidence type="ECO:0000313" key="5">
    <source>
        <dbReference type="EMBL" id="UXH78076.1"/>
    </source>
</evidence>
<protein>
    <recommendedName>
        <fullName evidence="3">Glucokinase</fullName>
        <ecNumber evidence="3">2.7.1.2</ecNumber>
    </recommendedName>
    <alternativeName>
        <fullName evidence="3">Glucose kinase</fullName>
    </alternativeName>
</protein>
<dbReference type="CDD" id="cd24008">
    <property type="entry name" value="ASKHA_NBD_GLK"/>
    <property type="match status" value="1"/>
</dbReference>
<reference evidence="5" key="1">
    <citation type="submission" date="2022-10" db="EMBL/GenBank/DDBJ databases">
        <title>Characterization and whole genome sequencing of a new Roseateles species, isolated from fresh water.</title>
        <authorList>
            <person name="Guliayeva D.Y."/>
            <person name="Akhremchuk A.E."/>
            <person name="Sikolenko M.A."/>
            <person name="Valentovich L.N."/>
            <person name="Sidarenka A.V."/>
        </authorList>
    </citation>
    <scope>NUCLEOTIDE SEQUENCE</scope>
    <source>
        <strain evidence="5">BIM B-1768</strain>
    </source>
</reference>
<organism evidence="5 6">
    <name type="scientific">Roseateles amylovorans</name>
    <dbReference type="NCBI Taxonomy" id="2978473"/>
    <lineage>
        <taxon>Bacteria</taxon>
        <taxon>Pseudomonadati</taxon>
        <taxon>Pseudomonadota</taxon>
        <taxon>Betaproteobacteria</taxon>
        <taxon>Burkholderiales</taxon>
        <taxon>Sphaerotilaceae</taxon>
        <taxon>Roseateles</taxon>
    </lineage>
</organism>
<dbReference type="PANTHER" id="PTHR47690:SF1">
    <property type="entry name" value="GLUCOKINASE"/>
    <property type="match status" value="1"/>
</dbReference>
<accession>A0ABY6AY14</accession>
<dbReference type="InterPro" id="IPR043129">
    <property type="entry name" value="ATPase_NBD"/>
</dbReference>
<evidence type="ECO:0000256" key="1">
    <source>
        <dbReference type="ARBA" id="ARBA00022679"/>
    </source>
</evidence>
<dbReference type="EMBL" id="CP104562">
    <property type="protein sequence ID" value="UXH78076.1"/>
    <property type="molecule type" value="Genomic_DNA"/>
</dbReference>
<evidence type="ECO:0000256" key="2">
    <source>
        <dbReference type="ARBA" id="ARBA00022777"/>
    </source>
</evidence>
<dbReference type="Pfam" id="PF02685">
    <property type="entry name" value="Glucokinase"/>
    <property type="match status" value="1"/>
</dbReference>
<dbReference type="HAMAP" id="MF_00524">
    <property type="entry name" value="Glucokinase"/>
    <property type="match status" value="1"/>
</dbReference>
<keyword evidence="6" id="KW-1185">Reference proteome</keyword>
<dbReference type="InterPro" id="IPR003836">
    <property type="entry name" value="Glucokinase"/>
</dbReference>